<accession>A0A450SRM8</accession>
<organism evidence="2">
    <name type="scientific">Candidatus Kentrum sp. DK</name>
    <dbReference type="NCBI Taxonomy" id="2126562"/>
    <lineage>
        <taxon>Bacteria</taxon>
        <taxon>Pseudomonadati</taxon>
        <taxon>Pseudomonadota</taxon>
        <taxon>Gammaproteobacteria</taxon>
        <taxon>Candidatus Kentrum</taxon>
    </lineage>
</organism>
<proteinExistence type="predicted"/>
<sequence>MAGVVAGALIGFLTERDLKGALTGAAIGGLAGAAAGYFKAKHDKAQTRRELLAAIQGDFAVDNQRLDKAGQAVRDMTQCRRDQYQAILSDFNAGTIDRDTALARKEGISASIEQDRQLISLLLEGAEKRAGDYTVALNNGFELPPGPLMKGISPQRQASLMQSAYARYVALQSANVRPSPSNSGTPVGGLAKGELVYVLAGNENQQWKPITRPDDQIAYVFGGLIAPEGSPQAQKVLAEIGGKAKMPTTAEQEAHDAARENLNDADAGMLAMQQEWEAELSFLKESTTGLFHDDVMMALALP</sequence>
<evidence type="ECO:0000313" key="2">
    <source>
        <dbReference type="EMBL" id="VFJ56714.1"/>
    </source>
</evidence>
<gene>
    <name evidence="2" type="ORF">BECKDK2373C_GA0170839_10558</name>
</gene>
<reference evidence="2" key="1">
    <citation type="submission" date="2019-02" db="EMBL/GenBank/DDBJ databases">
        <authorList>
            <person name="Gruber-Vodicka R. H."/>
            <person name="Seah K. B. B."/>
        </authorList>
    </citation>
    <scope>NUCLEOTIDE SEQUENCE</scope>
    <source>
        <strain evidence="2">BECK_DK161</strain>
    </source>
</reference>
<name>A0A450SRM8_9GAMM</name>
<dbReference type="Pfam" id="PF13488">
    <property type="entry name" value="Gly-zipper_Omp"/>
    <property type="match status" value="1"/>
</dbReference>
<dbReference type="EMBL" id="CAADEY010000055">
    <property type="protein sequence ID" value="VFJ56714.1"/>
    <property type="molecule type" value="Genomic_DNA"/>
</dbReference>
<feature type="domain" description="Glycine zipper" evidence="1">
    <location>
        <begin position="1"/>
        <end position="38"/>
    </location>
</feature>
<dbReference type="Gene3D" id="2.30.30.40">
    <property type="entry name" value="SH3 Domains"/>
    <property type="match status" value="1"/>
</dbReference>
<dbReference type="InterPro" id="IPR039567">
    <property type="entry name" value="Gly-zipper"/>
</dbReference>
<dbReference type="AlphaFoldDB" id="A0A450SRM8"/>
<evidence type="ECO:0000259" key="1">
    <source>
        <dbReference type="Pfam" id="PF13488"/>
    </source>
</evidence>
<protein>
    <submittedName>
        <fullName evidence="2">Glycine zipper</fullName>
    </submittedName>
</protein>